<dbReference type="Pfam" id="PF02615">
    <property type="entry name" value="Ldh_2"/>
    <property type="match status" value="1"/>
</dbReference>
<dbReference type="GO" id="GO:0050578">
    <property type="term" value="F:(2R)-2-hydroxyacid dehydrogenase (NADP+) activity"/>
    <property type="evidence" value="ECO:0007669"/>
    <property type="project" value="UniProtKB-EC"/>
</dbReference>
<accession>A0A8F5GWT7</accession>
<dbReference type="PANTHER" id="PTHR11091">
    <property type="entry name" value="OXIDOREDUCTASE-RELATED"/>
    <property type="match status" value="1"/>
</dbReference>
<dbReference type="EC" id="1.1.1.272" evidence="1"/>
<dbReference type="AlphaFoldDB" id="A0A8F5GWT7"/>
<dbReference type="PANTHER" id="PTHR11091:SF0">
    <property type="entry name" value="MALATE DEHYDROGENASE"/>
    <property type="match status" value="1"/>
</dbReference>
<dbReference type="RefSeq" id="WP_218260637.1">
    <property type="nucleotide sequence ID" value="NZ_CP077715.1"/>
</dbReference>
<sequence>MKKVGADELRGLIIEILKEREVEDSNIIADHFVEAELRGHSSHGVQRLIPLVKGIELGTISKRLRYEIIRQSGNSMWIDAKASIGIVLWTKLVEREFTSDPISIIAVKNASHIGFLGYYTEKLGKRGLVGIMFGNAEPAVVMPGSSRKVLSTTPISISIPPSIVLDMALSATSRGKIIEAIRRKEKIPLGLAVDENGNPTEDPERALRGGLLPIGGMKGFFLMLVLESLVSFLTGSALGSDVKGVLNTDSPPNKGEVLIGINPSFFAGYREEIEKLRETLGIEFPGEHGLNVRAKRLVDGIPIDEELWNQLRKLSRK</sequence>
<dbReference type="InterPro" id="IPR003767">
    <property type="entry name" value="Malate/L-lactate_DH-like"/>
</dbReference>
<dbReference type="EMBL" id="CP077715">
    <property type="protein sequence ID" value="QXJ32414.1"/>
    <property type="molecule type" value="Genomic_DNA"/>
</dbReference>
<name>A0A8F5GWT7_9CREN</name>
<dbReference type="GeneID" id="65560500"/>
<keyword evidence="1" id="KW-0560">Oxidoreductase</keyword>
<proteinExistence type="predicted"/>
<organism evidence="1 2">
    <name type="scientific">Saccharolobus shibatae</name>
    <dbReference type="NCBI Taxonomy" id="2286"/>
    <lineage>
        <taxon>Archaea</taxon>
        <taxon>Thermoproteota</taxon>
        <taxon>Thermoprotei</taxon>
        <taxon>Sulfolobales</taxon>
        <taxon>Sulfolobaceae</taxon>
        <taxon>Saccharolobus</taxon>
    </lineage>
</organism>
<protein>
    <submittedName>
        <fullName evidence="1">L-sulfolactate dehydrogenase</fullName>
        <ecNumber evidence="1">1.1.1.272</ecNumber>
    </submittedName>
</protein>
<gene>
    <name evidence="1" type="ORF">J5U21_02065</name>
</gene>
<reference evidence="1" key="1">
    <citation type="journal article" date="2021" name="Environ. Microbiol.">
        <title>New insights into the diversity and evolution of the archaeal mobilome from three complete genomes of Saccharolobus shibatae.</title>
        <authorList>
            <person name="Medvedeva S."/>
            <person name="Brandt D."/>
            <person name="Cvirkaite-Krupovic V."/>
            <person name="Liu Y."/>
            <person name="Severinov K."/>
            <person name="Ishino S."/>
            <person name="Ishino Y."/>
            <person name="Prangishvili D."/>
            <person name="Kalinowski J."/>
            <person name="Krupovic M."/>
        </authorList>
    </citation>
    <scope>NUCLEOTIDE SEQUENCE</scope>
    <source>
        <strain evidence="1">BEU9</strain>
    </source>
</reference>
<evidence type="ECO:0000313" key="2">
    <source>
        <dbReference type="Proteomes" id="UP000693941"/>
    </source>
</evidence>
<dbReference type="Proteomes" id="UP000693941">
    <property type="component" value="Chromosome"/>
</dbReference>
<evidence type="ECO:0000313" key="1">
    <source>
        <dbReference type="EMBL" id="QXJ32414.1"/>
    </source>
</evidence>